<accession>A0A8S0XS03</accession>
<gene>
    <name evidence="1" type="ORF">METHB2_210021</name>
</gene>
<keyword evidence="2" id="KW-1185">Reference proteome</keyword>
<protein>
    <recommendedName>
        <fullName evidence="3">FAD/NAD(P)-binding domain-containing protein</fullName>
    </recommendedName>
</protein>
<evidence type="ECO:0000313" key="2">
    <source>
        <dbReference type="Proteomes" id="UP000494216"/>
    </source>
</evidence>
<comment type="caution">
    <text evidence="1">The sequence shown here is derived from an EMBL/GenBank/DDBJ whole genome shotgun (WGS) entry which is preliminary data.</text>
</comment>
<dbReference type="Gene3D" id="3.50.50.60">
    <property type="entry name" value="FAD/NAD(P)-binding domain"/>
    <property type="match status" value="1"/>
</dbReference>
<evidence type="ECO:0008006" key="3">
    <source>
        <dbReference type="Google" id="ProtNLM"/>
    </source>
</evidence>
<organism evidence="1 2">
    <name type="scientific">Candidatus Methylobacter favarea</name>
    <dbReference type="NCBI Taxonomy" id="2707345"/>
    <lineage>
        <taxon>Bacteria</taxon>
        <taxon>Pseudomonadati</taxon>
        <taxon>Pseudomonadota</taxon>
        <taxon>Gammaproteobacteria</taxon>
        <taxon>Methylococcales</taxon>
        <taxon>Methylococcaceae</taxon>
        <taxon>Methylobacter</taxon>
    </lineage>
</organism>
<dbReference type="AlphaFoldDB" id="A0A8S0XS03"/>
<dbReference type="Proteomes" id="UP000494216">
    <property type="component" value="Unassembled WGS sequence"/>
</dbReference>
<dbReference type="EMBL" id="CADCXN010000049">
    <property type="protein sequence ID" value="CAA9890389.1"/>
    <property type="molecule type" value="Genomic_DNA"/>
</dbReference>
<dbReference type="InterPro" id="IPR036188">
    <property type="entry name" value="FAD/NAD-bd_sf"/>
</dbReference>
<sequence>MPRGRAIKSARILSCDTLVLAVGIRLNIEIARQAGLNTSRGILRHNLQHWGAGA</sequence>
<proteinExistence type="predicted"/>
<name>A0A8S0XS03_9GAMM</name>
<reference evidence="1 2" key="1">
    <citation type="submission" date="2020-02" db="EMBL/GenBank/DDBJ databases">
        <authorList>
            <person name="Hogendoorn C."/>
        </authorList>
    </citation>
    <scope>NUCLEOTIDE SEQUENCE [LARGE SCALE GENOMIC DNA]</scope>
    <source>
        <strain evidence="1">METHB21</strain>
    </source>
</reference>
<evidence type="ECO:0000313" key="1">
    <source>
        <dbReference type="EMBL" id="CAA9890389.1"/>
    </source>
</evidence>